<dbReference type="InterPro" id="IPR029151">
    <property type="entry name" value="Sensor-like_sf"/>
</dbReference>
<gene>
    <name evidence="11" type="ORF">HMPREF0444_0162</name>
</gene>
<keyword evidence="3" id="KW-0597">Phosphoprotein</keyword>
<evidence type="ECO:0000256" key="6">
    <source>
        <dbReference type="ARBA" id="ARBA00022777"/>
    </source>
</evidence>
<evidence type="ECO:0000256" key="7">
    <source>
        <dbReference type="ARBA" id="ARBA00022989"/>
    </source>
</evidence>
<evidence type="ECO:0000256" key="9">
    <source>
        <dbReference type="SAM" id="Phobius"/>
    </source>
</evidence>
<accession>C8NE17</accession>
<dbReference type="SUPFAM" id="SSF55874">
    <property type="entry name" value="ATPase domain of HSP90 chaperone/DNA topoisomerase II/histidine kinase"/>
    <property type="match status" value="1"/>
</dbReference>
<dbReference type="SUPFAM" id="SSF158472">
    <property type="entry name" value="HAMP domain-like"/>
    <property type="match status" value="1"/>
</dbReference>
<dbReference type="CDD" id="cd18773">
    <property type="entry name" value="PDC1_HK_sensor"/>
    <property type="match status" value="1"/>
</dbReference>
<dbReference type="EMBL" id="ACKZ01000008">
    <property type="protein sequence ID" value="EEW37918.1"/>
    <property type="molecule type" value="Genomic_DNA"/>
</dbReference>
<dbReference type="PANTHER" id="PTHR42713:SF2">
    <property type="entry name" value="TWO-COMPONENT SENSOR KINASE YESM"/>
    <property type="match status" value="1"/>
</dbReference>
<feature type="domain" description="HAMP" evidence="10">
    <location>
        <begin position="300"/>
        <end position="352"/>
    </location>
</feature>
<dbReference type="PANTHER" id="PTHR42713">
    <property type="entry name" value="HISTIDINE KINASE-RELATED"/>
    <property type="match status" value="1"/>
</dbReference>
<keyword evidence="12" id="KW-1185">Reference proteome</keyword>
<dbReference type="CDD" id="cd06225">
    <property type="entry name" value="HAMP"/>
    <property type="match status" value="1"/>
</dbReference>
<comment type="subcellular location">
    <subcellularLocation>
        <location evidence="1">Cell membrane</location>
        <topology evidence="1">Multi-pass membrane protein</topology>
    </subcellularLocation>
</comment>
<dbReference type="Pfam" id="PF00672">
    <property type="entry name" value="HAMP"/>
    <property type="match status" value="1"/>
</dbReference>
<dbReference type="Pfam" id="PF02518">
    <property type="entry name" value="HATPase_c"/>
    <property type="match status" value="1"/>
</dbReference>
<evidence type="ECO:0000256" key="3">
    <source>
        <dbReference type="ARBA" id="ARBA00022553"/>
    </source>
</evidence>
<dbReference type="Gene3D" id="6.10.340.10">
    <property type="match status" value="1"/>
</dbReference>
<dbReference type="GO" id="GO:0005886">
    <property type="term" value="C:plasma membrane"/>
    <property type="evidence" value="ECO:0007669"/>
    <property type="project" value="UniProtKB-SubCell"/>
</dbReference>
<dbReference type="InterPro" id="IPR051552">
    <property type="entry name" value="HptR"/>
</dbReference>
<feature type="transmembrane region" description="Helical" evidence="9">
    <location>
        <begin position="12"/>
        <end position="31"/>
    </location>
</feature>
<dbReference type="EC" id="2.7.3.-" evidence="11"/>
<dbReference type="InterPro" id="IPR036890">
    <property type="entry name" value="HATPase_C_sf"/>
</dbReference>
<dbReference type="SMART" id="SM00387">
    <property type="entry name" value="HATPase_c"/>
    <property type="match status" value="1"/>
</dbReference>
<keyword evidence="5 9" id="KW-0812">Transmembrane</keyword>
<evidence type="ECO:0000256" key="1">
    <source>
        <dbReference type="ARBA" id="ARBA00004651"/>
    </source>
</evidence>
<evidence type="ECO:0000313" key="12">
    <source>
        <dbReference type="Proteomes" id="UP000005926"/>
    </source>
</evidence>
<dbReference type="HOGENOM" id="CLU_020473_6_1_9"/>
<keyword evidence="4 11" id="KW-0808">Transferase</keyword>
<organism evidence="11 12">
    <name type="scientific">Granulicatella adiacens ATCC 49175</name>
    <dbReference type="NCBI Taxonomy" id="638301"/>
    <lineage>
        <taxon>Bacteria</taxon>
        <taxon>Bacillati</taxon>
        <taxon>Bacillota</taxon>
        <taxon>Bacilli</taxon>
        <taxon>Lactobacillales</taxon>
        <taxon>Carnobacteriaceae</taxon>
        <taxon>Granulicatella</taxon>
    </lineage>
</organism>
<evidence type="ECO:0000256" key="4">
    <source>
        <dbReference type="ARBA" id="ARBA00022679"/>
    </source>
</evidence>
<dbReference type="Gene3D" id="3.30.565.10">
    <property type="entry name" value="Histidine kinase-like ATPase, C-terminal domain"/>
    <property type="match status" value="1"/>
</dbReference>
<keyword evidence="7 9" id="KW-1133">Transmembrane helix</keyword>
<keyword evidence="6" id="KW-0418">Kinase</keyword>
<dbReference type="SUPFAM" id="SSF103190">
    <property type="entry name" value="Sensory domain-like"/>
    <property type="match status" value="1"/>
</dbReference>
<dbReference type="Gene3D" id="3.30.450.20">
    <property type="entry name" value="PAS domain"/>
    <property type="match status" value="2"/>
</dbReference>
<dbReference type="AlphaFoldDB" id="C8NE17"/>
<dbReference type="Proteomes" id="UP000005926">
    <property type="component" value="Unassembled WGS sequence"/>
</dbReference>
<feature type="transmembrane region" description="Helical" evidence="9">
    <location>
        <begin position="276"/>
        <end position="299"/>
    </location>
</feature>
<dbReference type="Pfam" id="PF06580">
    <property type="entry name" value="His_kinase"/>
    <property type="match status" value="1"/>
</dbReference>
<proteinExistence type="predicted"/>
<dbReference type="Pfam" id="PF02743">
    <property type="entry name" value="dCache_1"/>
    <property type="match status" value="1"/>
</dbReference>
<dbReference type="STRING" id="638301.HMPREF0444_0162"/>
<sequence length="563" mass="64360">MRKKSLATRLFGYLSLMLCVLVVIIGSFYWVQSSELFHREVEEHTIHEIDTSAKYIEQYVSNLKSTSIALAQSKEIQTYAQNDHANNKDAIHQLFDTILKSHPGFRAILFVTKDGRILKTGMDEEMVTSTDMMAQEWYKEAILKSNTPIIKSTKNNSNQVVISISQEIKGEDGQQLGVIRLDVDYQELEKYVKELSLGTNGYAFVIEKDGTIIYHPDSEVFESVEKQMSVQDISNSPMDSMVSEDYFVHKSTIGNGDWVLVGVSSFSSFKETSFKLLAIVSAVGIVSLMICMFGIYALMRYQLLPVKQLGRVMKKVEEGDTTIRAQENGAQEFQVLAASFNQMLEKIEKLMQDEKEQEALTRVYELKALTSQINPHFLYNTLETIIWMAEFQDHKKVVEITKALSNYFRLSLNAGNELVTLQQEIEHVRQYLFIQKERYGDKLNYRIDFSEEIPPIMIPKIVIQPLVENAIYHGIKEIDRPGQIDITLLKIDEWIEICIADNGVGMSGKETSSKQLGGIGIKNVTERLKLFFGEAFTMTIDSKSNEYTKVYLRIPIKRQQDLQ</sequence>
<dbReference type="PROSITE" id="PS50885">
    <property type="entry name" value="HAMP"/>
    <property type="match status" value="1"/>
</dbReference>
<evidence type="ECO:0000259" key="10">
    <source>
        <dbReference type="PROSITE" id="PS50885"/>
    </source>
</evidence>
<evidence type="ECO:0000256" key="2">
    <source>
        <dbReference type="ARBA" id="ARBA00022475"/>
    </source>
</evidence>
<name>C8NE17_9LACT</name>
<dbReference type="GO" id="GO:0000155">
    <property type="term" value="F:phosphorelay sensor kinase activity"/>
    <property type="evidence" value="ECO:0007669"/>
    <property type="project" value="InterPro"/>
</dbReference>
<dbReference type="InterPro" id="IPR003594">
    <property type="entry name" value="HATPase_dom"/>
</dbReference>
<dbReference type="CDD" id="cd12912">
    <property type="entry name" value="PDC2_MCP_like"/>
    <property type="match status" value="1"/>
</dbReference>
<evidence type="ECO:0000313" key="11">
    <source>
        <dbReference type="EMBL" id="EEW37918.1"/>
    </source>
</evidence>
<dbReference type="RefSeq" id="WP_005605100.1">
    <property type="nucleotide sequence ID" value="NZ_CP102283.1"/>
</dbReference>
<evidence type="ECO:0000256" key="5">
    <source>
        <dbReference type="ARBA" id="ARBA00022692"/>
    </source>
</evidence>
<dbReference type="eggNOG" id="COG2972">
    <property type="taxonomic scope" value="Bacteria"/>
</dbReference>
<keyword evidence="8 9" id="KW-0472">Membrane</keyword>
<reference evidence="11 12" key="1">
    <citation type="submission" date="2009-08" db="EMBL/GenBank/DDBJ databases">
        <authorList>
            <person name="Muzny D."/>
            <person name="Qin X."/>
            <person name="Deng J."/>
            <person name="Jiang H."/>
            <person name="Liu Y."/>
            <person name="Qu J."/>
            <person name="Song X.-Z."/>
            <person name="Zhang L."/>
            <person name="Thornton R."/>
            <person name="Coyle M."/>
            <person name="Francisco L."/>
            <person name="Jackson L."/>
            <person name="Javaid M."/>
            <person name="Korchina V."/>
            <person name="Kovar C."/>
            <person name="Mata R."/>
            <person name="Mathew T."/>
            <person name="Ngo R."/>
            <person name="Nguyen L."/>
            <person name="Nguyen N."/>
            <person name="Okwuonu G."/>
            <person name="Ongeri F."/>
            <person name="Pham C."/>
            <person name="Simmons D."/>
            <person name="Wilczek-Boney K."/>
            <person name="Hale W."/>
            <person name="Jakkamsetti A."/>
            <person name="Pham P."/>
            <person name="Ruth R."/>
            <person name="San Lucas F."/>
            <person name="Warren J."/>
            <person name="Zhang J."/>
            <person name="Zhao Z."/>
            <person name="Zhou C."/>
            <person name="Zhu D."/>
            <person name="Lee S."/>
            <person name="Bess C."/>
            <person name="Blankenburg K."/>
            <person name="Forbes L."/>
            <person name="Fu Q."/>
            <person name="Gubbala S."/>
            <person name="Hirani K."/>
            <person name="Jayaseelan J.C."/>
            <person name="Lara F."/>
            <person name="Munidasa M."/>
            <person name="Palculict T."/>
            <person name="Patil S."/>
            <person name="Pu L.-L."/>
            <person name="Saada N."/>
            <person name="Tang L."/>
            <person name="Weissenberger G."/>
            <person name="Zhu Y."/>
            <person name="Hemphill L."/>
            <person name="Shang Y."/>
            <person name="Youmans B."/>
            <person name="Ayvaz T."/>
            <person name="Ross M."/>
            <person name="Santibanez J."/>
            <person name="Aqrawi P."/>
            <person name="Gross S."/>
            <person name="Joshi V."/>
            <person name="Fowler G."/>
            <person name="Nazareth L."/>
            <person name="Reid J."/>
            <person name="Worley K."/>
            <person name="Petrosino J."/>
            <person name="Highlander S."/>
            <person name="Gibbs R."/>
        </authorList>
    </citation>
    <scope>NUCLEOTIDE SEQUENCE [LARGE SCALE GENOMIC DNA]</scope>
    <source>
        <strain evidence="11 12">ATCC 49175</strain>
    </source>
</reference>
<keyword evidence="2" id="KW-1003">Cell membrane</keyword>
<comment type="caution">
    <text evidence="11">The sequence shown here is derived from an EMBL/GenBank/DDBJ whole genome shotgun (WGS) entry which is preliminary data.</text>
</comment>
<dbReference type="InterPro" id="IPR010559">
    <property type="entry name" value="Sig_transdc_His_kin_internal"/>
</dbReference>
<dbReference type="SMART" id="SM00304">
    <property type="entry name" value="HAMP"/>
    <property type="match status" value="1"/>
</dbReference>
<protein>
    <submittedName>
        <fullName evidence="11">Cache domain protein</fullName>
        <ecNumber evidence="11">2.7.3.-</ecNumber>
    </submittedName>
</protein>
<dbReference type="GeneID" id="78411569"/>
<dbReference type="InterPro" id="IPR003660">
    <property type="entry name" value="HAMP_dom"/>
</dbReference>
<evidence type="ECO:0000256" key="8">
    <source>
        <dbReference type="ARBA" id="ARBA00023136"/>
    </source>
</evidence>
<dbReference type="InterPro" id="IPR033479">
    <property type="entry name" value="dCache_1"/>
</dbReference>